<organism evidence="7 8">
    <name type="scientific">Coccomyxa subellipsoidea (strain C-169)</name>
    <name type="common">Green microalga</name>
    <dbReference type="NCBI Taxonomy" id="574566"/>
    <lineage>
        <taxon>Eukaryota</taxon>
        <taxon>Viridiplantae</taxon>
        <taxon>Chlorophyta</taxon>
        <taxon>core chlorophytes</taxon>
        <taxon>Trebouxiophyceae</taxon>
        <taxon>Trebouxiophyceae incertae sedis</taxon>
        <taxon>Coccomyxaceae</taxon>
        <taxon>Coccomyxa</taxon>
        <taxon>Coccomyxa subellipsoidea</taxon>
    </lineage>
</organism>
<dbReference type="KEGG" id="csl:COCSUDRAFT_39509"/>
<feature type="region of interest" description="Disordered" evidence="5">
    <location>
        <begin position="89"/>
        <end position="167"/>
    </location>
</feature>
<dbReference type="AlphaFoldDB" id="I0Z6Y1"/>
<feature type="compositionally biased region" description="Basic and acidic residues" evidence="5">
    <location>
        <begin position="338"/>
        <end position="349"/>
    </location>
</feature>
<gene>
    <name evidence="7" type="ORF">COCSUDRAFT_39509</name>
</gene>
<dbReference type="SUPFAM" id="SSF57903">
    <property type="entry name" value="FYVE/PHD zinc finger"/>
    <property type="match status" value="1"/>
</dbReference>
<keyword evidence="2 4" id="KW-0863">Zinc-finger</keyword>
<dbReference type="PANTHER" id="PTHR47177:SF3">
    <property type="entry name" value="F18C1.6 PROTEIN"/>
    <property type="match status" value="1"/>
</dbReference>
<evidence type="ECO:0000313" key="8">
    <source>
        <dbReference type="Proteomes" id="UP000007264"/>
    </source>
</evidence>
<evidence type="ECO:0000256" key="3">
    <source>
        <dbReference type="ARBA" id="ARBA00022833"/>
    </source>
</evidence>
<dbReference type="STRING" id="574566.I0Z6Y1"/>
<dbReference type="Gene3D" id="3.30.40.10">
    <property type="entry name" value="Zinc/RING finger domain, C3HC4 (zinc finger)"/>
    <property type="match status" value="1"/>
</dbReference>
<evidence type="ECO:0000256" key="2">
    <source>
        <dbReference type="ARBA" id="ARBA00022771"/>
    </source>
</evidence>
<evidence type="ECO:0000259" key="6">
    <source>
        <dbReference type="PROSITE" id="PS50016"/>
    </source>
</evidence>
<dbReference type="InterPro" id="IPR019787">
    <property type="entry name" value="Znf_PHD-finger"/>
</dbReference>
<dbReference type="RefSeq" id="XP_005650944.1">
    <property type="nucleotide sequence ID" value="XM_005650887.1"/>
</dbReference>
<name>I0Z6Y1_COCSC</name>
<dbReference type="GeneID" id="17044410"/>
<keyword evidence="8" id="KW-1185">Reference proteome</keyword>
<dbReference type="eggNOG" id="KOG1245">
    <property type="taxonomic scope" value="Eukaryota"/>
</dbReference>
<proteinExistence type="predicted"/>
<evidence type="ECO:0000256" key="5">
    <source>
        <dbReference type="SAM" id="MobiDB-lite"/>
    </source>
</evidence>
<dbReference type="EMBL" id="AGSI01000002">
    <property type="protein sequence ID" value="EIE26400.1"/>
    <property type="molecule type" value="Genomic_DNA"/>
</dbReference>
<feature type="compositionally biased region" description="Low complexity" evidence="5">
    <location>
        <begin position="573"/>
        <end position="593"/>
    </location>
</feature>
<keyword evidence="1" id="KW-0479">Metal-binding</keyword>
<feature type="compositionally biased region" description="Low complexity" evidence="5">
    <location>
        <begin position="254"/>
        <end position="263"/>
    </location>
</feature>
<feature type="region of interest" description="Disordered" evidence="5">
    <location>
        <begin position="299"/>
        <end position="395"/>
    </location>
</feature>
<feature type="region of interest" description="Disordered" evidence="5">
    <location>
        <begin position="211"/>
        <end position="278"/>
    </location>
</feature>
<feature type="domain" description="PHD-type" evidence="6">
    <location>
        <begin position="34"/>
        <end position="82"/>
    </location>
</feature>
<dbReference type="PROSITE" id="PS50016">
    <property type="entry name" value="ZF_PHD_2"/>
    <property type="match status" value="1"/>
</dbReference>
<dbReference type="Pfam" id="PF00628">
    <property type="entry name" value="PHD"/>
    <property type="match status" value="1"/>
</dbReference>
<feature type="compositionally biased region" description="Pro residues" evidence="5">
    <location>
        <begin position="471"/>
        <end position="480"/>
    </location>
</feature>
<protein>
    <recommendedName>
        <fullName evidence="6">PHD-type domain-containing protein</fullName>
    </recommendedName>
</protein>
<dbReference type="InterPro" id="IPR011011">
    <property type="entry name" value="Znf_FYVE_PHD"/>
</dbReference>
<feature type="compositionally biased region" description="Low complexity" evidence="5">
    <location>
        <begin position="530"/>
        <end position="544"/>
    </location>
</feature>
<accession>I0Z6Y1</accession>
<dbReference type="GO" id="GO:0008270">
    <property type="term" value="F:zinc ion binding"/>
    <property type="evidence" value="ECO:0007669"/>
    <property type="project" value="UniProtKB-KW"/>
</dbReference>
<dbReference type="OrthoDB" id="515259at2759"/>
<dbReference type="SMART" id="SM00249">
    <property type="entry name" value="PHD"/>
    <property type="match status" value="1"/>
</dbReference>
<comment type="caution">
    <text evidence="7">The sequence shown here is derived from an EMBL/GenBank/DDBJ whole genome shotgun (WGS) entry which is preliminary data.</text>
</comment>
<keyword evidence="3" id="KW-0862">Zinc</keyword>
<dbReference type="InterPro" id="IPR001965">
    <property type="entry name" value="Znf_PHD"/>
</dbReference>
<dbReference type="PANTHER" id="PTHR47177">
    <property type="entry name" value="F18C1.6 PROTEIN"/>
    <property type="match status" value="1"/>
</dbReference>
<dbReference type="Proteomes" id="UP000007264">
    <property type="component" value="Unassembled WGS sequence"/>
</dbReference>
<dbReference type="CDD" id="cd15545">
    <property type="entry name" value="PHD_BAZ2A_like"/>
    <property type="match status" value="1"/>
</dbReference>
<sequence>MAIPIVDKELFNERVDGDGVEYYGSSDDEDPMDVVYCMECGSGDDESHLLLCDGCDRGCHTYCAGLPGIPEEAWFCEACAANAAPEDTLPVRRSQRQRASAQPSPTATRRRNHDPDLDGDDLSGPSTDRQARRRRRVAAASEPAASSPIDLTMNGGPVGGRRGPTDAGSVADLLDVLEARANNRSATELPSTAHRNVENLRCNWDALRQGDMDFAPTSAPQPSASVEAEAQRGTSSAADGEEAAWQALEETRKAQMAAKAAQASSDHRSRQQGESFTSTAAWGSDIRAELAQAREVGRLLGPSGRLSQGNRRPSLRPRTGPLLLSSQRSTPAAGPSQADRRSPTRENALHSRQGRCSAVSPSPARTAERPRPSSGYRGRGASPPRLGRHSSNHGDRLASVHRHGLQFTRSSSPTLQPSSVLRAQPAAPHTFAAWNRQQPFAATSAQPPVGISAAAQQQRRHAGSLSSSQPPMRPPQPPLLSPATAAPPISPHVAVYGGAMQQQPPPHSASPYGRGPATGALRHDHPPGLSTPAASAPAAATPAAIDLRTPAAAQSQPGPSHTQQPARGKRRSGSGSDDSSVSVAAVGVRGADSPPMHKRRRADAAPHLPAAQNWQDGRDHTPPGQQARKASTEAAQGGRSASRESDRPQAAAQGLNSKQKAFLEVKALLGPLLEGHLVDREQYKAAAKAATHMLYRREGAAVRGPRQALGEVLSEMDLPRAAMAVLQSA</sequence>
<feature type="compositionally biased region" description="Low complexity" evidence="5">
    <location>
        <begin position="138"/>
        <end position="147"/>
    </location>
</feature>
<feature type="region of interest" description="Disordered" evidence="5">
    <location>
        <begin position="443"/>
        <end position="655"/>
    </location>
</feature>
<evidence type="ECO:0000256" key="4">
    <source>
        <dbReference type="PROSITE-ProRule" id="PRU00146"/>
    </source>
</evidence>
<dbReference type="InterPro" id="IPR013083">
    <property type="entry name" value="Znf_RING/FYVE/PHD"/>
</dbReference>
<evidence type="ECO:0000313" key="7">
    <source>
        <dbReference type="EMBL" id="EIE26400.1"/>
    </source>
</evidence>
<feature type="compositionally biased region" description="Low complexity" evidence="5">
    <location>
        <begin position="372"/>
        <end position="385"/>
    </location>
</feature>
<feature type="compositionally biased region" description="Polar residues" evidence="5">
    <location>
        <begin position="552"/>
        <end position="565"/>
    </location>
</feature>
<evidence type="ECO:0000256" key="1">
    <source>
        <dbReference type="ARBA" id="ARBA00022723"/>
    </source>
</evidence>
<reference evidence="7 8" key="1">
    <citation type="journal article" date="2012" name="Genome Biol.">
        <title>The genome of the polar eukaryotic microalga coccomyxa subellipsoidea reveals traits of cold adaptation.</title>
        <authorList>
            <person name="Blanc G."/>
            <person name="Agarkova I."/>
            <person name="Grimwood J."/>
            <person name="Kuo A."/>
            <person name="Brueggeman A."/>
            <person name="Dunigan D."/>
            <person name="Gurnon J."/>
            <person name="Ladunga I."/>
            <person name="Lindquist E."/>
            <person name="Lucas S."/>
            <person name="Pangilinan J."/>
            <person name="Proschold T."/>
            <person name="Salamov A."/>
            <person name="Schmutz J."/>
            <person name="Weeks D."/>
            <person name="Yamada T."/>
            <person name="Claverie J.M."/>
            <person name="Grigoriev I."/>
            <person name="Van Etten J."/>
            <person name="Lomsadze A."/>
            <person name="Borodovsky M."/>
        </authorList>
    </citation>
    <scope>NUCLEOTIDE SEQUENCE [LARGE SCALE GENOMIC DNA]</scope>
    <source>
        <strain evidence="7 8">C-169</strain>
    </source>
</reference>